<evidence type="ECO:0000256" key="6">
    <source>
        <dbReference type="ARBA" id="ARBA00023242"/>
    </source>
</evidence>
<proteinExistence type="predicted"/>
<dbReference type="EMBL" id="JBJKFK010000647">
    <property type="protein sequence ID" value="KAL3315866.1"/>
    <property type="molecule type" value="Genomic_DNA"/>
</dbReference>
<evidence type="ECO:0000256" key="3">
    <source>
        <dbReference type="ARBA" id="ARBA00022737"/>
    </source>
</evidence>
<comment type="caution">
    <text evidence="10">The sequence shown here is derived from an EMBL/GenBank/DDBJ whole genome shotgun (WGS) entry which is preliminary data.</text>
</comment>
<evidence type="ECO:0000256" key="8">
    <source>
        <dbReference type="SAM" id="MobiDB-lite"/>
    </source>
</evidence>
<evidence type="ECO:0000313" key="10">
    <source>
        <dbReference type="EMBL" id="KAL3315866.1"/>
    </source>
</evidence>
<evidence type="ECO:0000256" key="5">
    <source>
        <dbReference type="ARBA" id="ARBA00022833"/>
    </source>
</evidence>
<dbReference type="SUPFAM" id="SSF57667">
    <property type="entry name" value="beta-beta-alpha zinc fingers"/>
    <property type="match status" value="1"/>
</dbReference>
<evidence type="ECO:0000256" key="7">
    <source>
        <dbReference type="PROSITE-ProRule" id="PRU00042"/>
    </source>
</evidence>
<keyword evidence="6" id="KW-0539">Nucleus</keyword>
<feature type="domain" description="C2H2-type" evidence="9">
    <location>
        <begin position="164"/>
        <end position="187"/>
    </location>
</feature>
<evidence type="ECO:0000313" key="11">
    <source>
        <dbReference type="Proteomes" id="UP001626550"/>
    </source>
</evidence>
<evidence type="ECO:0000259" key="9">
    <source>
        <dbReference type="PROSITE" id="PS50157"/>
    </source>
</evidence>
<gene>
    <name evidence="10" type="ORF">Ciccas_005491</name>
</gene>
<feature type="region of interest" description="Disordered" evidence="8">
    <location>
        <begin position="1"/>
        <end position="26"/>
    </location>
</feature>
<dbReference type="PANTHER" id="PTHR16516:SF4">
    <property type="entry name" value="C2H2-TYPE DOMAIN-CONTAINING PROTEIN"/>
    <property type="match status" value="1"/>
</dbReference>
<dbReference type="SMART" id="SM00355">
    <property type="entry name" value="ZnF_C2H2"/>
    <property type="match status" value="2"/>
</dbReference>
<protein>
    <recommendedName>
        <fullName evidence="9">C2H2-type domain-containing protein</fullName>
    </recommendedName>
</protein>
<keyword evidence="11" id="KW-1185">Reference proteome</keyword>
<keyword evidence="3" id="KW-0677">Repeat</keyword>
<dbReference type="Pfam" id="PF00096">
    <property type="entry name" value="zf-C2H2"/>
    <property type="match status" value="1"/>
</dbReference>
<dbReference type="GO" id="GO:0008270">
    <property type="term" value="F:zinc ion binding"/>
    <property type="evidence" value="ECO:0007669"/>
    <property type="project" value="UniProtKB-KW"/>
</dbReference>
<feature type="compositionally biased region" description="Polar residues" evidence="8">
    <location>
        <begin position="1"/>
        <end position="10"/>
    </location>
</feature>
<feature type="domain" description="C2H2-type" evidence="9">
    <location>
        <begin position="83"/>
        <end position="111"/>
    </location>
</feature>
<dbReference type="AlphaFoldDB" id="A0ABD2QAU0"/>
<dbReference type="InterPro" id="IPR013087">
    <property type="entry name" value="Znf_C2H2_type"/>
</dbReference>
<accession>A0ABD2QAU0</accession>
<dbReference type="Gene3D" id="3.30.160.60">
    <property type="entry name" value="Classic Zinc Finger"/>
    <property type="match status" value="1"/>
</dbReference>
<reference evidence="10 11" key="1">
    <citation type="submission" date="2024-11" db="EMBL/GenBank/DDBJ databases">
        <title>Adaptive evolution of stress response genes in parasites aligns with host niche diversity.</title>
        <authorList>
            <person name="Hahn C."/>
            <person name="Resl P."/>
        </authorList>
    </citation>
    <scope>NUCLEOTIDE SEQUENCE [LARGE SCALE GENOMIC DNA]</scope>
    <source>
        <strain evidence="10">EGGRZ-B1_66</strain>
        <tissue evidence="10">Body</tissue>
    </source>
</reference>
<evidence type="ECO:0000256" key="1">
    <source>
        <dbReference type="ARBA" id="ARBA00004123"/>
    </source>
</evidence>
<dbReference type="InterPro" id="IPR036236">
    <property type="entry name" value="Znf_C2H2_sf"/>
</dbReference>
<organism evidence="10 11">
    <name type="scientific">Cichlidogyrus casuarinus</name>
    <dbReference type="NCBI Taxonomy" id="1844966"/>
    <lineage>
        <taxon>Eukaryota</taxon>
        <taxon>Metazoa</taxon>
        <taxon>Spiralia</taxon>
        <taxon>Lophotrochozoa</taxon>
        <taxon>Platyhelminthes</taxon>
        <taxon>Monogenea</taxon>
        <taxon>Monopisthocotylea</taxon>
        <taxon>Dactylogyridea</taxon>
        <taxon>Ancyrocephalidae</taxon>
        <taxon>Cichlidogyrus</taxon>
    </lineage>
</organism>
<dbReference type="PROSITE" id="PS00028">
    <property type="entry name" value="ZINC_FINGER_C2H2_1"/>
    <property type="match status" value="2"/>
</dbReference>
<dbReference type="PANTHER" id="PTHR16516">
    <property type="entry name" value="AGAP007109-PA"/>
    <property type="match status" value="1"/>
</dbReference>
<dbReference type="PROSITE" id="PS50157">
    <property type="entry name" value="ZINC_FINGER_C2H2_2"/>
    <property type="match status" value="2"/>
</dbReference>
<comment type="subcellular location">
    <subcellularLocation>
        <location evidence="1">Nucleus</location>
    </subcellularLocation>
</comment>
<dbReference type="InterPro" id="IPR052296">
    <property type="entry name" value="TR-Histone_Methyltrans"/>
</dbReference>
<keyword evidence="5" id="KW-0862">Zinc</keyword>
<sequence>MASIFRNLTGTPRAAQKRMMPEGFPSPQQLMMEKKRRLVESNGPERVPQKPSKNPMVEKILGSISKIVAGGAGANHRVNLNENWCAKCSMSFRITSDLVHHMRTQHKHEKSLQGRARPVAEGASPAGFQCLAESFVDPKSMANYLKPLRMDEESSEKDDFDYANSCDICGESFKEKHHLTRHLVSHS</sequence>
<keyword evidence="2" id="KW-0479">Metal-binding</keyword>
<dbReference type="Proteomes" id="UP001626550">
    <property type="component" value="Unassembled WGS sequence"/>
</dbReference>
<dbReference type="FunFam" id="3.30.160.60:FF:000145">
    <property type="entry name" value="Zinc finger protein 574"/>
    <property type="match status" value="1"/>
</dbReference>
<evidence type="ECO:0000256" key="2">
    <source>
        <dbReference type="ARBA" id="ARBA00022723"/>
    </source>
</evidence>
<name>A0ABD2QAU0_9PLAT</name>
<evidence type="ECO:0000256" key="4">
    <source>
        <dbReference type="ARBA" id="ARBA00022771"/>
    </source>
</evidence>
<dbReference type="GO" id="GO:0005634">
    <property type="term" value="C:nucleus"/>
    <property type="evidence" value="ECO:0007669"/>
    <property type="project" value="UniProtKB-SubCell"/>
</dbReference>
<keyword evidence="4 7" id="KW-0863">Zinc-finger</keyword>